<keyword evidence="12" id="KW-1185">Reference proteome</keyword>
<dbReference type="SUPFAM" id="SSF54719">
    <property type="entry name" value="Fe,Mn superoxide dismutase (SOD), C-terminal domain"/>
    <property type="match status" value="1"/>
</dbReference>
<evidence type="ECO:0000256" key="8">
    <source>
        <dbReference type="SAM" id="SignalP"/>
    </source>
</evidence>
<dbReference type="InterPro" id="IPR036314">
    <property type="entry name" value="SOD_C_sf"/>
</dbReference>
<evidence type="ECO:0000256" key="5">
    <source>
        <dbReference type="ARBA" id="ARBA00023002"/>
    </source>
</evidence>
<dbReference type="PANTHER" id="PTHR43595:SF2">
    <property type="entry name" value="SMALL RIBOSOMAL SUBUNIT PROTEIN MS42"/>
    <property type="match status" value="1"/>
</dbReference>
<dbReference type="PRINTS" id="PR01703">
    <property type="entry name" value="MNSODISMTASE"/>
</dbReference>
<evidence type="ECO:0000256" key="3">
    <source>
        <dbReference type="ARBA" id="ARBA00012682"/>
    </source>
</evidence>
<comment type="caution">
    <text evidence="11">The sequence shown here is derived from an EMBL/GenBank/DDBJ whole genome shotgun (WGS) entry which is preliminary data.</text>
</comment>
<dbReference type="Gene3D" id="3.55.40.20">
    <property type="entry name" value="Iron/manganese superoxide dismutase, C-terminal domain"/>
    <property type="match status" value="1"/>
</dbReference>
<dbReference type="RefSeq" id="WP_322876523.1">
    <property type="nucleotide sequence ID" value="NZ_JAVMIP010000001.1"/>
</dbReference>
<evidence type="ECO:0000313" key="12">
    <source>
        <dbReference type="Proteomes" id="UP001268256"/>
    </source>
</evidence>
<dbReference type="Pfam" id="PF00081">
    <property type="entry name" value="Sod_Fe_N"/>
    <property type="match status" value="1"/>
</dbReference>
<comment type="similarity">
    <text evidence="1 7">Belongs to the iron/manganese superoxide dismutase family.</text>
</comment>
<comment type="subunit">
    <text evidence="2">Homodimer.</text>
</comment>
<feature type="domain" description="Manganese/iron superoxide dismutase C-terminal" evidence="10">
    <location>
        <begin position="133"/>
        <end position="234"/>
    </location>
</feature>
<dbReference type="InterPro" id="IPR019831">
    <property type="entry name" value="Mn/Fe_SOD_N"/>
</dbReference>
<feature type="signal peptide" evidence="8">
    <location>
        <begin position="1"/>
        <end position="31"/>
    </location>
</feature>
<dbReference type="InterPro" id="IPR001189">
    <property type="entry name" value="Mn/Fe_SOD"/>
</dbReference>
<dbReference type="InterPro" id="IPR019833">
    <property type="entry name" value="Mn/Fe_SOD_BS"/>
</dbReference>
<dbReference type="Proteomes" id="UP001268256">
    <property type="component" value="Unassembled WGS sequence"/>
</dbReference>
<dbReference type="AlphaFoldDB" id="A0AAE4JVL3"/>
<feature type="binding site" evidence="6">
    <location>
        <position position="201"/>
    </location>
    <ligand>
        <name>Mn(2+)</name>
        <dbReference type="ChEBI" id="CHEBI:29035"/>
    </ligand>
</feature>
<dbReference type="GO" id="GO:0005737">
    <property type="term" value="C:cytoplasm"/>
    <property type="evidence" value="ECO:0007669"/>
    <property type="project" value="TreeGrafter"/>
</dbReference>
<keyword evidence="4 6" id="KW-0479">Metal-binding</keyword>
<dbReference type="PIRSF" id="PIRSF000349">
    <property type="entry name" value="SODismutase"/>
    <property type="match status" value="1"/>
</dbReference>
<evidence type="ECO:0000256" key="2">
    <source>
        <dbReference type="ARBA" id="ARBA00011738"/>
    </source>
</evidence>
<dbReference type="Gene3D" id="1.10.287.990">
    <property type="entry name" value="Fe,Mn superoxide dismutase (SOD) domain"/>
    <property type="match status" value="1"/>
</dbReference>
<gene>
    <name evidence="11" type="ORF">RIF25_00040</name>
</gene>
<evidence type="ECO:0000256" key="1">
    <source>
        <dbReference type="ARBA" id="ARBA00008714"/>
    </source>
</evidence>
<name>A0AAE4JVL3_9CYAN</name>
<dbReference type="InterPro" id="IPR019832">
    <property type="entry name" value="Mn/Fe_SOD_C"/>
</dbReference>
<dbReference type="EC" id="1.15.1.1" evidence="3 7"/>
<sequence>MTDKPCSRRQALVWCGTALFSWALFPSKTLAASSPTGVYVLPPLPYAYNALEPYIDAETMQFHHDKHHAAYVNNLNAALQKYPQWSGLRIEELLEKLDQLPNDIRQTVRNNGGGHANHSLFWESMGPAAGGEPTGNLATAIQARFGSFGDFQAQFNSAGLKQFGSGWVWLGLGQDGTLQVFTTPNQDSPLSQGITPLLGNDVWEHAYYLSYRNRRDQYLQAWWNVVNWDKIGERYEQATG</sequence>
<organism evidence="11 12">
    <name type="scientific">Pseudocalidococcus azoricus BACA0444</name>
    <dbReference type="NCBI Taxonomy" id="2918990"/>
    <lineage>
        <taxon>Bacteria</taxon>
        <taxon>Bacillati</taxon>
        <taxon>Cyanobacteriota</taxon>
        <taxon>Cyanophyceae</taxon>
        <taxon>Acaryochloridales</taxon>
        <taxon>Thermosynechococcaceae</taxon>
        <taxon>Pseudocalidococcus</taxon>
        <taxon>Pseudocalidococcus azoricus</taxon>
    </lineage>
</organism>
<feature type="binding site" evidence="6">
    <location>
        <position position="205"/>
    </location>
    <ligand>
        <name>Mn(2+)</name>
        <dbReference type="ChEBI" id="CHEBI:29035"/>
    </ligand>
</feature>
<feature type="binding site" evidence="6">
    <location>
        <position position="118"/>
    </location>
    <ligand>
        <name>Mn(2+)</name>
        <dbReference type="ChEBI" id="CHEBI:29035"/>
    </ligand>
</feature>
<feature type="domain" description="Manganese/iron superoxide dismutase N-terminal" evidence="9">
    <location>
        <begin position="39"/>
        <end position="125"/>
    </location>
</feature>
<protein>
    <recommendedName>
        <fullName evidence="3 7">Superoxide dismutase</fullName>
        <ecNumber evidence="3 7">1.15.1.1</ecNumber>
    </recommendedName>
</protein>
<keyword evidence="8" id="KW-0732">Signal</keyword>
<dbReference type="GO" id="GO:0046872">
    <property type="term" value="F:metal ion binding"/>
    <property type="evidence" value="ECO:0007669"/>
    <property type="project" value="UniProtKB-KW"/>
</dbReference>
<evidence type="ECO:0000256" key="7">
    <source>
        <dbReference type="RuleBase" id="RU000414"/>
    </source>
</evidence>
<evidence type="ECO:0000313" key="11">
    <source>
        <dbReference type="EMBL" id="MDS3859183.1"/>
    </source>
</evidence>
<evidence type="ECO:0000256" key="6">
    <source>
        <dbReference type="PIRSR" id="PIRSR000349-1"/>
    </source>
</evidence>
<dbReference type="PANTHER" id="PTHR43595">
    <property type="entry name" value="37S RIBOSOMAL PROTEIN S26, MITOCHONDRIAL"/>
    <property type="match status" value="1"/>
</dbReference>
<evidence type="ECO:0000259" key="10">
    <source>
        <dbReference type="Pfam" id="PF02777"/>
    </source>
</evidence>
<proteinExistence type="inferred from homology"/>
<reference evidence="12" key="1">
    <citation type="submission" date="2023-07" db="EMBL/GenBank/DDBJ databases">
        <authorList>
            <person name="Luz R."/>
            <person name="Cordeiro R."/>
            <person name="Fonseca A."/>
            <person name="Goncalves V."/>
        </authorList>
    </citation>
    <scope>NUCLEOTIDE SEQUENCE [LARGE SCALE GENOMIC DNA]</scope>
    <source>
        <strain evidence="12">BACA0444</strain>
    </source>
</reference>
<dbReference type="GO" id="GO:0004784">
    <property type="term" value="F:superoxide dismutase activity"/>
    <property type="evidence" value="ECO:0007669"/>
    <property type="project" value="UniProtKB-EC"/>
</dbReference>
<feature type="chain" id="PRO_5041964038" description="Superoxide dismutase" evidence="8">
    <location>
        <begin position="32"/>
        <end position="240"/>
    </location>
</feature>
<comment type="catalytic activity">
    <reaction evidence="7">
        <text>2 superoxide + 2 H(+) = H2O2 + O2</text>
        <dbReference type="Rhea" id="RHEA:20696"/>
        <dbReference type="ChEBI" id="CHEBI:15378"/>
        <dbReference type="ChEBI" id="CHEBI:15379"/>
        <dbReference type="ChEBI" id="CHEBI:16240"/>
        <dbReference type="ChEBI" id="CHEBI:18421"/>
        <dbReference type="EC" id="1.15.1.1"/>
    </reaction>
</comment>
<keyword evidence="5 7" id="KW-0560">Oxidoreductase</keyword>
<evidence type="ECO:0000256" key="4">
    <source>
        <dbReference type="ARBA" id="ARBA00022723"/>
    </source>
</evidence>
<feature type="binding site" evidence="6">
    <location>
        <position position="63"/>
    </location>
    <ligand>
        <name>Mn(2+)</name>
        <dbReference type="ChEBI" id="CHEBI:29035"/>
    </ligand>
</feature>
<dbReference type="SUPFAM" id="SSF46609">
    <property type="entry name" value="Fe,Mn superoxide dismutase (SOD), N-terminal domain"/>
    <property type="match status" value="1"/>
</dbReference>
<dbReference type="InterPro" id="IPR036324">
    <property type="entry name" value="Mn/Fe_SOD_N_sf"/>
</dbReference>
<dbReference type="EMBL" id="JAVMIP010000001">
    <property type="protein sequence ID" value="MDS3859183.1"/>
    <property type="molecule type" value="Genomic_DNA"/>
</dbReference>
<evidence type="ECO:0000259" key="9">
    <source>
        <dbReference type="Pfam" id="PF00081"/>
    </source>
</evidence>
<dbReference type="PROSITE" id="PS00088">
    <property type="entry name" value="SOD_MN"/>
    <property type="match status" value="1"/>
</dbReference>
<dbReference type="FunFam" id="1.10.287.990:FF:000001">
    <property type="entry name" value="Superoxide dismutase"/>
    <property type="match status" value="1"/>
</dbReference>
<dbReference type="Pfam" id="PF02777">
    <property type="entry name" value="Sod_Fe_C"/>
    <property type="match status" value="1"/>
</dbReference>
<dbReference type="FunFam" id="3.55.40.20:FF:000001">
    <property type="entry name" value="Superoxide dismutase"/>
    <property type="match status" value="1"/>
</dbReference>
<accession>A0AAE4JVL3</accession>
<comment type="function">
    <text evidence="7">Destroys radicals which are normally produced within the cells and which are toxic to biological systems.</text>
</comment>